<comment type="caution">
    <text evidence="2">The sequence shown here is derived from an EMBL/GenBank/DDBJ whole genome shotgun (WGS) entry which is preliminary data.</text>
</comment>
<evidence type="ECO:0000259" key="1">
    <source>
        <dbReference type="Pfam" id="PF07812"/>
    </source>
</evidence>
<evidence type="ECO:0000313" key="3">
    <source>
        <dbReference type="Proteomes" id="UP000256845"/>
    </source>
</evidence>
<sequence>MTICVFLGPTLAHSEAQTILDAVYLPPVAQGDIIRAVEAYDPQTLVLIDGLFEQTPAVWHKEILWALEQGRTVCGASSMGALRAAELCQFGMIGHGRIYQAYRDGVFPPFTKERFEDDDEVAVIHAPKELAYAGSVAMVDIRATLDAAEQAGIIDDRTRDRLARLAKSLFYKNRHYPELLRLGRADGHDLDQLEQWLETGRINQKRLDAESLLHKVAAGEVISRPPTFRFEETTVWDAALQGLSLPSTKEGD</sequence>
<gene>
    <name evidence="2" type="ORF">DFP90_107130</name>
</gene>
<dbReference type="Proteomes" id="UP000256845">
    <property type="component" value="Unassembled WGS sequence"/>
</dbReference>
<reference evidence="2 3" key="1">
    <citation type="submission" date="2018-07" db="EMBL/GenBank/DDBJ databases">
        <title>Genomic Encyclopedia of Type Strains, Phase III (KMG-III): the genomes of soil and plant-associated and newly described type strains.</title>
        <authorList>
            <person name="Whitman W."/>
        </authorList>
    </citation>
    <scope>NUCLEOTIDE SEQUENCE [LARGE SCALE GENOMIC DNA]</scope>
    <source>
        <strain evidence="2 3">CECT 8488</strain>
    </source>
</reference>
<dbReference type="Pfam" id="PF07812">
    <property type="entry name" value="TfuA"/>
    <property type="match status" value="1"/>
</dbReference>
<feature type="domain" description="TfuA-like core" evidence="1">
    <location>
        <begin position="49"/>
        <end position="174"/>
    </location>
</feature>
<dbReference type="AlphaFoldDB" id="A0A3D9HI40"/>
<dbReference type="InterPro" id="IPR012924">
    <property type="entry name" value="TfuA_core"/>
</dbReference>
<dbReference type="EMBL" id="QRDW01000007">
    <property type="protein sequence ID" value="RED48626.1"/>
    <property type="molecule type" value="Genomic_DNA"/>
</dbReference>
<organism evidence="2 3">
    <name type="scientific">Aestuariispira insulae</name>
    <dbReference type="NCBI Taxonomy" id="1461337"/>
    <lineage>
        <taxon>Bacteria</taxon>
        <taxon>Pseudomonadati</taxon>
        <taxon>Pseudomonadota</taxon>
        <taxon>Alphaproteobacteria</taxon>
        <taxon>Rhodospirillales</taxon>
        <taxon>Kiloniellaceae</taxon>
        <taxon>Aestuariispira</taxon>
    </lineage>
</organism>
<dbReference type="RefSeq" id="WP_115937570.1">
    <property type="nucleotide sequence ID" value="NZ_QRDW01000007.1"/>
</dbReference>
<accession>A0A3D9HI40</accession>
<name>A0A3D9HI40_9PROT</name>
<proteinExistence type="predicted"/>
<keyword evidence="3" id="KW-1185">Reference proteome</keyword>
<evidence type="ECO:0000313" key="2">
    <source>
        <dbReference type="EMBL" id="RED48626.1"/>
    </source>
</evidence>
<protein>
    <recommendedName>
        <fullName evidence="1">TfuA-like core domain-containing protein</fullName>
    </recommendedName>
</protein>
<dbReference type="OrthoDB" id="118811at2"/>